<evidence type="ECO:0000313" key="1">
    <source>
        <dbReference type="EMBL" id="PON95264.1"/>
    </source>
</evidence>
<proteinExistence type="predicted"/>
<protein>
    <submittedName>
        <fullName evidence="1">Uncharacterized protein</fullName>
    </submittedName>
</protein>
<dbReference type="Proteomes" id="UP000237000">
    <property type="component" value="Unassembled WGS sequence"/>
</dbReference>
<organism evidence="1 2">
    <name type="scientific">Trema orientale</name>
    <name type="common">Charcoal tree</name>
    <name type="synonym">Celtis orientalis</name>
    <dbReference type="NCBI Taxonomy" id="63057"/>
    <lineage>
        <taxon>Eukaryota</taxon>
        <taxon>Viridiplantae</taxon>
        <taxon>Streptophyta</taxon>
        <taxon>Embryophyta</taxon>
        <taxon>Tracheophyta</taxon>
        <taxon>Spermatophyta</taxon>
        <taxon>Magnoliopsida</taxon>
        <taxon>eudicotyledons</taxon>
        <taxon>Gunneridae</taxon>
        <taxon>Pentapetalae</taxon>
        <taxon>rosids</taxon>
        <taxon>fabids</taxon>
        <taxon>Rosales</taxon>
        <taxon>Cannabaceae</taxon>
        <taxon>Trema</taxon>
    </lineage>
</organism>
<reference evidence="2" key="1">
    <citation type="submission" date="2016-06" db="EMBL/GenBank/DDBJ databases">
        <title>Parallel loss of symbiosis genes in relatives of nitrogen-fixing non-legume Parasponia.</title>
        <authorList>
            <person name="Van Velzen R."/>
            <person name="Holmer R."/>
            <person name="Bu F."/>
            <person name="Rutten L."/>
            <person name="Van Zeijl A."/>
            <person name="Liu W."/>
            <person name="Santuari L."/>
            <person name="Cao Q."/>
            <person name="Sharma T."/>
            <person name="Shen D."/>
            <person name="Roswanjaya Y."/>
            <person name="Wardhani T."/>
            <person name="Kalhor M.S."/>
            <person name="Jansen J."/>
            <person name="Van den Hoogen J."/>
            <person name="Gungor B."/>
            <person name="Hartog M."/>
            <person name="Hontelez J."/>
            <person name="Verver J."/>
            <person name="Yang W.-C."/>
            <person name="Schijlen E."/>
            <person name="Repin R."/>
            <person name="Schilthuizen M."/>
            <person name="Schranz E."/>
            <person name="Heidstra R."/>
            <person name="Miyata K."/>
            <person name="Fedorova E."/>
            <person name="Kohlen W."/>
            <person name="Bisseling T."/>
            <person name="Smit S."/>
            <person name="Geurts R."/>
        </authorList>
    </citation>
    <scope>NUCLEOTIDE SEQUENCE [LARGE SCALE GENOMIC DNA]</scope>
    <source>
        <strain evidence="2">cv. RG33-2</strain>
    </source>
</reference>
<sequence>MEDRPKILDDTLSLTEIEGKGDICLLRKGIIKHTSRLPSFEFGDVAFQLTFKNLMMTSSCSDLGVLGIVIEC</sequence>
<gene>
    <name evidence="1" type="ORF">TorRG33x02_087860</name>
</gene>
<comment type="caution">
    <text evidence="1">The sequence shown here is derived from an EMBL/GenBank/DDBJ whole genome shotgun (WGS) entry which is preliminary data.</text>
</comment>
<name>A0A2P5FBW0_TREOI</name>
<evidence type="ECO:0000313" key="2">
    <source>
        <dbReference type="Proteomes" id="UP000237000"/>
    </source>
</evidence>
<keyword evidence="2" id="KW-1185">Reference proteome</keyword>
<dbReference type="AlphaFoldDB" id="A0A2P5FBW0"/>
<dbReference type="InParanoid" id="A0A2P5FBW0"/>
<accession>A0A2P5FBW0</accession>
<dbReference type="EMBL" id="JXTC01000045">
    <property type="protein sequence ID" value="PON95264.1"/>
    <property type="molecule type" value="Genomic_DNA"/>
</dbReference>